<dbReference type="InterPro" id="IPR036291">
    <property type="entry name" value="NAD(P)-bd_dom_sf"/>
</dbReference>
<dbReference type="Proteomes" id="UP000010164">
    <property type="component" value="Unassembled WGS sequence"/>
</dbReference>
<dbReference type="InterPro" id="IPR016040">
    <property type="entry name" value="NAD(P)-bd_dom"/>
</dbReference>
<name>L0W7X8_9GAMM</name>
<dbReference type="OrthoDB" id="9798632at2"/>
<evidence type="ECO:0000259" key="1">
    <source>
        <dbReference type="Pfam" id="PF13460"/>
    </source>
</evidence>
<dbReference type="STRING" id="1177179.A11A3_15452"/>
<evidence type="ECO:0000313" key="3">
    <source>
        <dbReference type="Proteomes" id="UP000010164"/>
    </source>
</evidence>
<dbReference type="eggNOG" id="COG0702">
    <property type="taxonomic scope" value="Bacteria"/>
</dbReference>
<dbReference type="AlphaFoldDB" id="L0W7X8"/>
<organism evidence="2 3">
    <name type="scientific">Alcanivorax hongdengensis A-11-3</name>
    <dbReference type="NCBI Taxonomy" id="1177179"/>
    <lineage>
        <taxon>Bacteria</taxon>
        <taxon>Pseudomonadati</taxon>
        <taxon>Pseudomonadota</taxon>
        <taxon>Gammaproteobacteria</taxon>
        <taxon>Oceanospirillales</taxon>
        <taxon>Alcanivoracaceae</taxon>
        <taxon>Alcanivorax</taxon>
    </lineage>
</organism>
<proteinExistence type="predicted"/>
<accession>L0W7X8</accession>
<evidence type="ECO:0000313" key="2">
    <source>
        <dbReference type="EMBL" id="EKF73069.1"/>
    </source>
</evidence>
<gene>
    <name evidence="2" type="ORF">A11A3_15452</name>
</gene>
<dbReference type="PANTHER" id="PTHR14097:SF7">
    <property type="entry name" value="OXIDOREDUCTASE HTATIP2"/>
    <property type="match status" value="1"/>
</dbReference>
<dbReference type="Pfam" id="PF13460">
    <property type="entry name" value="NAD_binding_10"/>
    <property type="match status" value="1"/>
</dbReference>
<dbReference type="Gene3D" id="3.40.50.720">
    <property type="entry name" value="NAD(P)-binding Rossmann-like Domain"/>
    <property type="match status" value="1"/>
</dbReference>
<keyword evidence="3" id="KW-1185">Reference proteome</keyword>
<dbReference type="EMBL" id="AMRJ01000036">
    <property type="protein sequence ID" value="EKF73069.1"/>
    <property type="molecule type" value="Genomic_DNA"/>
</dbReference>
<dbReference type="PATRIC" id="fig|1177179.3.peg.3042"/>
<reference evidence="2 3" key="1">
    <citation type="journal article" date="2012" name="J. Bacteriol.">
        <title>Genome Sequence of the Alkane-Degrading Bacterium Alcanivorax hongdengensis Type Strain A-11-3.</title>
        <authorList>
            <person name="Lai Q."/>
            <person name="Shao Z."/>
        </authorList>
    </citation>
    <scope>NUCLEOTIDE SEQUENCE [LARGE SCALE GENOMIC DNA]</scope>
    <source>
        <strain evidence="2 3">A-11-3</strain>
    </source>
</reference>
<dbReference type="SUPFAM" id="SSF51735">
    <property type="entry name" value="NAD(P)-binding Rossmann-fold domains"/>
    <property type="match status" value="1"/>
</dbReference>
<sequence>MNNADRTALVLGATGLVGRHCVQALLDSGAYRDVRLLTRRPTGLADARLRDIRDDLENMAAHAADFQVDDLFCCLGTTLKTAGSREAFSHVDYELVVEAGRLGRAAGAGQMLVVSALNARARSPFFYARVKGEMEAALEAQQWPRLIFCQPSLLRGDRQEHRPGEEWGNRLFALADPLVRWSKADWLPVEASLVGRAMVGMALYRQGDGVFRARYQDFLQFAGMLSVSH</sequence>
<protein>
    <recommendedName>
        <fullName evidence="1">NAD(P)-binding domain-containing protein</fullName>
    </recommendedName>
</protein>
<dbReference type="PANTHER" id="PTHR14097">
    <property type="entry name" value="OXIDOREDUCTASE HTATIP2"/>
    <property type="match status" value="1"/>
</dbReference>
<comment type="caution">
    <text evidence="2">The sequence shown here is derived from an EMBL/GenBank/DDBJ whole genome shotgun (WGS) entry which is preliminary data.</text>
</comment>
<feature type="domain" description="NAD(P)-binding" evidence="1">
    <location>
        <begin position="12"/>
        <end position="140"/>
    </location>
</feature>
<dbReference type="RefSeq" id="WP_008930257.1">
    <property type="nucleotide sequence ID" value="NZ_AMRJ01000036.1"/>
</dbReference>